<dbReference type="KEGG" id="bqy:MUS_0030"/>
<organism evidence="1 2">
    <name type="scientific">Bacillus amyloliquefaciens (strain Y2)</name>
    <name type="common">Bacillus amyloliquefaciens subsp. plantarum (strain B9601-Y2)</name>
    <dbReference type="NCBI Taxonomy" id="1155777"/>
    <lineage>
        <taxon>Bacteria</taxon>
        <taxon>Bacillati</taxon>
        <taxon>Bacillota</taxon>
        <taxon>Bacilli</taxon>
        <taxon>Bacillales</taxon>
        <taxon>Bacillaceae</taxon>
        <taxon>Bacillus</taxon>
        <taxon>Bacillus amyloliquefaciens group</taxon>
    </lineage>
</organism>
<sequence length="67" mass="7746">MGKMNETSSHEETCIVCETKKSRGIHIYTKFICLECEKKVVSTPTSDPNYEFFVRKLKSLHTPTLYS</sequence>
<dbReference type="Proteomes" id="UP000002878">
    <property type="component" value="Chromosome"/>
</dbReference>
<dbReference type="PATRIC" id="fig|1126211.3.peg.27"/>
<dbReference type="AlphaFoldDB" id="I2C0E7"/>
<accession>I2C0E7</accession>
<gene>
    <name evidence="1" type="ORF">MUS_0030</name>
</gene>
<protein>
    <recommendedName>
        <fullName evidence="3">Sigma factor G inhibitor Gin</fullName>
    </recommendedName>
</protein>
<dbReference type="EMBL" id="CP003332">
    <property type="protein sequence ID" value="AFJ60121.1"/>
    <property type="molecule type" value="Genomic_DNA"/>
</dbReference>
<dbReference type="InterPro" id="IPR019700">
    <property type="entry name" value="Sigma-G_inhibitor_Gin"/>
</dbReference>
<evidence type="ECO:0000313" key="1">
    <source>
        <dbReference type="EMBL" id="AFJ60121.1"/>
    </source>
</evidence>
<proteinExistence type="predicted"/>
<evidence type="ECO:0000313" key="2">
    <source>
        <dbReference type="Proteomes" id="UP000002878"/>
    </source>
</evidence>
<evidence type="ECO:0008006" key="3">
    <source>
        <dbReference type="Google" id="ProtNLM"/>
    </source>
</evidence>
<name>I2C0E7_BACAY</name>
<dbReference type="Pfam" id="PF10764">
    <property type="entry name" value="Gin"/>
    <property type="match status" value="1"/>
</dbReference>
<dbReference type="HOGENOM" id="CLU_187385_1_0_9"/>
<reference evidence="1 2" key="1">
    <citation type="journal article" date="2012" name="J. Biotechnol.">
        <title>Genome sequence of the plant growth promoting strain Bacillus amyloliquefaciens subsp. plantarum B9601-Y2 and expression of mersacidin and other secondary metabolites.</title>
        <authorList>
            <person name="He P."/>
            <person name="Hao K."/>
            <person name="Blom J."/>
            <person name="Ruckert C."/>
            <person name="Vater J."/>
            <person name="Mao Z."/>
            <person name="Wu Y."/>
            <person name="Hou M."/>
            <person name="He P."/>
            <person name="He Y."/>
            <person name="Borriss R."/>
        </authorList>
    </citation>
    <scope>NUCLEOTIDE SEQUENCE [LARGE SCALE GENOMIC DNA]</scope>
    <source>
        <strain evidence="1">Y2</strain>
    </source>
</reference>